<feature type="domain" description="PTS EIIB type-3" evidence="8">
    <location>
        <begin position="2"/>
        <end position="107"/>
    </location>
</feature>
<evidence type="ECO:0000256" key="5">
    <source>
        <dbReference type="ARBA" id="ARBA00022683"/>
    </source>
</evidence>
<dbReference type="Pfam" id="PF02302">
    <property type="entry name" value="PTS_IIB"/>
    <property type="match status" value="1"/>
</dbReference>
<reference evidence="9 10" key="1">
    <citation type="submission" date="2017-09" db="EMBL/GenBank/DDBJ databases">
        <title>Complete genome sequence of Oxytococcus suis strain ZY16052.</title>
        <authorList>
            <person name="Li F."/>
        </authorList>
    </citation>
    <scope>NUCLEOTIDE SEQUENCE [LARGE SCALE GENOMIC DNA]</scope>
    <source>
        <strain evidence="9 10">ZY16052</strain>
    </source>
</reference>
<evidence type="ECO:0000259" key="8">
    <source>
        <dbReference type="PROSITE" id="PS51100"/>
    </source>
</evidence>
<dbReference type="EMBL" id="CP023434">
    <property type="protein sequence ID" value="AXY25020.1"/>
    <property type="molecule type" value="Genomic_DNA"/>
</dbReference>
<dbReference type="RefSeq" id="WP_118989941.1">
    <property type="nucleotide sequence ID" value="NZ_CP023434.1"/>
</dbReference>
<dbReference type="GO" id="GO:0009401">
    <property type="term" value="P:phosphoenolpyruvate-dependent sugar phosphotransferase system"/>
    <property type="evidence" value="ECO:0007669"/>
    <property type="project" value="UniProtKB-KW"/>
</dbReference>
<dbReference type="SUPFAM" id="SSF52794">
    <property type="entry name" value="PTS system IIB component-like"/>
    <property type="match status" value="1"/>
</dbReference>
<accession>A0A347WIW3</accession>
<feature type="modified residue" description="Phosphocysteine; by EIIA" evidence="7">
    <location>
        <position position="9"/>
    </location>
</feature>
<dbReference type="GO" id="GO:0016301">
    <property type="term" value="F:kinase activity"/>
    <property type="evidence" value="ECO:0007669"/>
    <property type="project" value="UniProtKB-KW"/>
</dbReference>
<keyword evidence="6" id="KW-0418">Kinase</keyword>
<evidence type="ECO:0000256" key="7">
    <source>
        <dbReference type="PROSITE-ProRule" id="PRU00423"/>
    </source>
</evidence>
<sequence>MEKKILIICEAGISASLFVSKFIEESKRNLDNFIVEYAPIGRVQDKLSQDKYDVIVLTPQVRRHEDVIGSAVKEAEGSSKMVFISEGDFSTMNIANIYGDVKEVLAQ</sequence>
<evidence type="ECO:0000256" key="6">
    <source>
        <dbReference type="ARBA" id="ARBA00022777"/>
    </source>
</evidence>
<dbReference type="InterPro" id="IPR013012">
    <property type="entry name" value="PTS_EIIB_3"/>
</dbReference>
<evidence type="ECO:0000256" key="3">
    <source>
        <dbReference type="ARBA" id="ARBA00022597"/>
    </source>
</evidence>
<dbReference type="KEGG" id="abae:CL176_02690"/>
<evidence type="ECO:0000256" key="2">
    <source>
        <dbReference type="ARBA" id="ARBA00022553"/>
    </source>
</evidence>
<evidence type="ECO:0000256" key="4">
    <source>
        <dbReference type="ARBA" id="ARBA00022679"/>
    </source>
</evidence>
<dbReference type="PROSITE" id="PS51100">
    <property type="entry name" value="PTS_EIIB_TYPE_3"/>
    <property type="match status" value="1"/>
</dbReference>
<keyword evidence="3" id="KW-0762">Sugar transport</keyword>
<evidence type="ECO:0000313" key="10">
    <source>
        <dbReference type="Proteomes" id="UP000263232"/>
    </source>
</evidence>
<evidence type="ECO:0000313" key="9">
    <source>
        <dbReference type="EMBL" id="AXY25020.1"/>
    </source>
</evidence>
<keyword evidence="4" id="KW-0808">Transferase</keyword>
<gene>
    <name evidence="9" type="ORF">CL176_02690</name>
</gene>
<dbReference type="InterPro" id="IPR036095">
    <property type="entry name" value="PTS_EIIB-like_sf"/>
</dbReference>
<dbReference type="GO" id="GO:0008982">
    <property type="term" value="F:protein-N(PI)-phosphohistidine-sugar phosphotransferase activity"/>
    <property type="evidence" value="ECO:0007669"/>
    <property type="project" value="InterPro"/>
</dbReference>
<dbReference type="PANTHER" id="PTHR34581:SF2">
    <property type="entry name" value="PTS SYSTEM N,N'-DIACETYLCHITOBIOSE-SPECIFIC EIIB COMPONENT"/>
    <property type="match status" value="1"/>
</dbReference>
<dbReference type="OrthoDB" id="9808134at2"/>
<name>A0A347WIW3_9LACT</name>
<keyword evidence="5" id="KW-0598">Phosphotransferase system</keyword>
<dbReference type="InterPro" id="IPR003501">
    <property type="entry name" value="PTS_EIIB_2/3"/>
</dbReference>
<protein>
    <submittedName>
        <fullName evidence="9">PTS cellobiose transporter subunit IIC</fullName>
    </submittedName>
</protein>
<dbReference type="Gene3D" id="3.40.50.2300">
    <property type="match status" value="1"/>
</dbReference>
<dbReference type="Proteomes" id="UP000263232">
    <property type="component" value="Chromosome"/>
</dbReference>
<keyword evidence="1" id="KW-0813">Transport</keyword>
<proteinExistence type="predicted"/>
<evidence type="ECO:0000256" key="1">
    <source>
        <dbReference type="ARBA" id="ARBA00022448"/>
    </source>
</evidence>
<keyword evidence="2" id="KW-0597">Phosphoprotein</keyword>
<organism evidence="9 10">
    <name type="scientific">Suicoccus acidiformans</name>
    <dbReference type="NCBI Taxonomy" id="2036206"/>
    <lineage>
        <taxon>Bacteria</taxon>
        <taxon>Bacillati</taxon>
        <taxon>Bacillota</taxon>
        <taxon>Bacilli</taxon>
        <taxon>Lactobacillales</taxon>
        <taxon>Aerococcaceae</taxon>
        <taxon>Suicoccus</taxon>
    </lineage>
</organism>
<keyword evidence="10" id="KW-1185">Reference proteome</keyword>
<dbReference type="InterPro" id="IPR051819">
    <property type="entry name" value="PTS_sugar-specific_EIIB"/>
</dbReference>
<dbReference type="AlphaFoldDB" id="A0A347WIW3"/>
<dbReference type="PANTHER" id="PTHR34581">
    <property type="entry name" value="PTS SYSTEM N,N'-DIACETYLCHITOBIOSE-SPECIFIC EIIB COMPONENT"/>
    <property type="match status" value="1"/>
</dbReference>